<keyword evidence="2" id="KW-1185">Reference proteome</keyword>
<comment type="caution">
    <text evidence="1">The sequence shown here is derived from an EMBL/GenBank/DDBJ whole genome shotgun (WGS) entry which is preliminary data.</text>
</comment>
<protein>
    <submittedName>
        <fullName evidence="1">Uncharacterized protein</fullName>
    </submittedName>
</protein>
<gene>
    <name evidence="1" type="ORF">TNIN_3891</name>
</gene>
<reference evidence="1" key="1">
    <citation type="submission" date="2020-08" db="EMBL/GenBank/DDBJ databases">
        <title>Multicomponent nature underlies the extraordinary mechanical properties of spider dragline silk.</title>
        <authorList>
            <person name="Kono N."/>
            <person name="Nakamura H."/>
            <person name="Mori M."/>
            <person name="Yoshida Y."/>
            <person name="Ohtoshi R."/>
            <person name="Malay A.D."/>
            <person name="Moran D.A.P."/>
            <person name="Tomita M."/>
            <person name="Numata K."/>
            <person name="Arakawa K."/>
        </authorList>
    </citation>
    <scope>NUCLEOTIDE SEQUENCE</scope>
</reference>
<dbReference type="Proteomes" id="UP000886998">
    <property type="component" value="Unassembled WGS sequence"/>
</dbReference>
<organism evidence="1 2">
    <name type="scientific">Trichonephila inaurata madagascariensis</name>
    <dbReference type="NCBI Taxonomy" id="2747483"/>
    <lineage>
        <taxon>Eukaryota</taxon>
        <taxon>Metazoa</taxon>
        <taxon>Ecdysozoa</taxon>
        <taxon>Arthropoda</taxon>
        <taxon>Chelicerata</taxon>
        <taxon>Arachnida</taxon>
        <taxon>Araneae</taxon>
        <taxon>Araneomorphae</taxon>
        <taxon>Entelegynae</taxon>
        <taxon>Araneoidea</taxon>
        <taxon>Nephilidae</taxon>
        <taxon>Trichonephila</taxon>
        <taxon>Trichonephila inaurata</taxon>
    </lineage>
</organism>
<evidence type="ECO:0000313" key="2">
    <source>
        <dbReference type="Proteomes" id="UP000886998"/>
    </source>
</evidence>
<sequence>MKTVRQVSGIISSAANVLPIPTRDITTHYFLLDYFRTVPDKRKPEQGNVIFSGDSIYFEQCSTVHQLLETPVQASCLSVPTENHQSNITIFCSLFLHSYSLLIIFKSIGSDAFQWNM</sequence>
<dbReference type="EMBL" id="BMAV01013708">
    <property type="protein sequence ID" value="GFY61589.1"/>
    <property type="molecule type" value="Genomic_DNA"/>
</dbReference>
<evidence type="ECO:0000313" key="1">
    <source>
        <dbReference type="EMBL" id="GFY61589.1"/>
    </source>
</evidence>
<accession>A0A8X6XZI6</accession>
<dbReference type="AlphaFoldDB" id="A0A8X6XZI6"/>
<proteinExistence type="predicted"/>
<name>A0A8X6XZI6_9ARAC</name>
<dbReference type="OrthoDB" id="6468545at2759"/>